<protein>
    <submittedName>
        <fullName evidence="3">Uncharacterized protein</fullName>
    </submittedName>
</protein>
<dbReference type="AlphaFoldDB" id="A0A7S2XQ67"/>
<keyword evidence="2" id="KW-1133">Transmembrane helix</keyword>
<gene>
    <name evidence="3" type="ORF">ASEP1449_LOCUS7473</name>
</gene>
<feature type="compositionally biased region" description="Low complexity" evidence="1">
    <location>
        <begin position="111"/>
        <end position="120"/>
    </location>
</feature>
<feature type="region of interest" description="Disordered" evidence="1">
    <location>
        <begin position="84"/>
        <end position="123"/>
    </location>
</feature>
<keyword evidence="2" id="KW-0812">Transmembrane</keyword>
<evidence type="ECO:0000313" key="3">
    <source>
        <dbReference type="EMBL" id="CAD9815647.1"/>
    </source>
</evidence>
<feature type="compositionally biased region" description="Basic and acidic residues" evidence="1">
    <location>
        <begin position="84"/>
        <end position="110"/>
    </location>
</feature>
<evidence type="ECO:0000256" key="1">
    <source>
        <dbReference type="SAM" id="MobiDB-lite"/>
    </source>
</evidence>
<accession>A0A7S2XQ67</accession>
<feature type="transmembrane region" description="Helical" evidence="2">
    <location>
        <begin position="35"/>
        <end position="54"/>
    </location>
</feature>
<keyword evidence="2" id="KW-0472">Membrane</keyword>
<dbReference type="EMBL" id="HBHQ01011158">
    <property type="protein sequence ID" value="CAD9815647.1"/>
    <property type="molecule type" value="Transcribed_RNA"/>
</dbReference>
<name>A0A7S2XQ67_9STRA</name>
<reference evidence="3" key="1">
    <citation type="submission" date="2021-01" db="EMBL/GenBank/DDBJ databases">
        <authorList>
            <person name="Corre E."/>
            <person name="Pelletier E."/>
            <person name="Niang G."/>
            <person name="Scheremetjew M."/>
            <person name="Finn R."/>
            <person name="Kale V."/>
            <person name="Holt S."/>
            <person name="Cochrane G."/>
            <person name="Meng A."/>
            <person name="Brown T."/>
            <person name="Cohen L."/>
        </authorList>
    </citation>
    <scope>NUCLEOTIDE SEQUENCE</scope>
    <source>
        <strain evidence="3">CCMP2084</strain>
    </source>
</reference>
<sequence length="143" mass="15713">MPSTNIFFTQENLVFASPLILLCSSYAYFKYVPLQYSVPIVAVLFLLFQLHSMIKASRAKRIMERIDEGLVAELSKEEDVAKAKQESKAAKKGKKASDKLRQRLAAEKKATASAGATSGATPEDDDEAILLTFAKGKGIKKNK</sequence>
<evidence type="ECO:0000256" key="2">
    <source>
        <dbReference type="SAM" id="Phobius"/>
    </source>
</evidence>
<organism evidence="3">
    <name type="scientific">Attheya septentrionalis</name>
    <dbReference type="NCBI Taxonomy" id="420275"/>
    <lineage>
        <taxon>Eukaryota</taxon>
        <taxon>Sar</taxon>
        <taxon>Stramenopiles</taxon>
        <taxon>Ochrophyta</taxon>
        <taxon>Bacillariophyta</taxon>
        <taxon>Coscinodiscophyceae</taxon>
        <taxon>Chaetocerotophycidae</taxon>
        <taxon>Chaetocerotales</taxon>
        <taxon>Attheyaceae</taxon>
        <taxon>Attheya</taxon>
    </lineage>
</organism>
<proteinExistence type="predicted"/>